<evidence type="ECO:0000313" key="2">
    <source>
        <dbReference type="Proteomes" id="UP000694865"/>
    </source>
</evidence>
<dbReference type="GeneID" id="100370881"/>
<feature type="transmembrane region" description="Helical" evidence="1">
    <location>
        <begin position="33"/>
        <end position="55"/>
    </location>
</feature>
<sequence length="133" mass="14724">MVESNIRKIGVTSSVSNARHCRLALREIEDIRFCWGMCCGPGLVTGIVTCVYFLLLLPAGLFLIMVGGQKKLEMVPFGVILVVVPVIAFSIYISLKWYRSRHGVTMPSSSSSSSMRCLHQTEIDQNNQISTIT</sequence>
<dbReference type="Proteomes" id="UP000694865">
    <property type="component" value="Unplaced"/>
</dbReference>
<gene>
    <name evidence="3" type="primary">LOC100370881</name>
</gene>
<keyword evidence="1" id="KW-0812">Transmembrane</keyword>
<feature type="transmembrane region" description="Helical" evidence="1">
    <location>
        <begin position="75"/>
        <end position="95"/>
    </location>
</feature>
<proteinExistence type="predicted"/>
<keyword evidence="1" id="KW-0472">Membrane</keyword>
<evidence type="ECO:0000256" key="1">
    <source>
        <dbReference type="SAM" id="Phobius"/>
    </source>
</evidence>
<evidence type="ECO:0000313" key="3">
    <source>
        <dbReference type="RefSeq" id="XP_002741604.1"/>
    </source>
</evidence>
<dbReference type="RefSeq" id="XP_002741604.1">
    <property type="nucleotide sequence ID" value="XM_002741558.2"/>
</dbReference>
<protein>
    <submittedName>
        <fullName evidence="3">Uncharacterized protein LOC100370881</fullName>
    </submittedName>
</protein>
<organism evidence="2 3">
    <name type="scientific">Saccoglossus kowalevskii</name>
    <name type="common">Acorn worm</name>
    <dbReference type="NCBI Taxonomy" id="10224"/>
    <lineage>
        <taxon>Eukaryota</taxon>
        <taxon>Metazoa</taxon>
        <taxon>Hemichordata</taxon>
        <taxon>Enteropneusta</taxon>
        <taxon>Harrimaniidae</taxon>
        <taxon>Saccoglossus</taxon>
    </lineage>
</organism>
<name>A0ABM0H0P2_SACKO</name>
<keyword evidence="2" id="KW-1185">Reference proteome</keyword>
<keyword evidence="1" id="KW-1133">Transmembrane helix</keyword>
<accession>A0ABM0H0P2</accession>
<reference evidence="3" key="1">
    <citation type="submission" date="2025-08" db="UniProtKB">
        <authorList>
            <consortium name="RefSeq"/>
        </authorList>
    </citation>
    <scope>IDENTIFICATION</scope>
    <source>
        <tissue evidence="3">Testes</tissue>
    </source>
</reference>